<feature type="region of interest" description="Disordered" evidence="1">
    <location>
        <begin position="15"/>
        <end position="46"/>
    </location>
</feature>
<feature type="compositionally biased region" description="Basic residues" evidence="1">
    <location>
        <begin position="37"/>
        <end position="46"/>
    </location>
</feature>
<dbReference type="Proteomes" id="UP000075920">
    <property type="component" value="Unassembled WGS sequence"/>
</dbReference>
<reference evidence="3" key="1">
    <citation type="submission" date="2013-03" db="EMBL/GenBank/DDBJ databases">
        <title>The Genome Sequence of Anopheles minimus MINIMUS1.</title>
        <authorList>
            <consortium name="The Broad Institute Genomics Platform"/>
            <person name="Neafsey D.E."/>
            <person name="Walton C."/>
            <person name="Walker B."/>
            <person name="Young S.K."/>
            <person name="Zeng Q."/>
            <person name="Gargeya S."/>
            <person name="Fitzgerald M."/>
            <person name="Haas B."/>
            <person name="Abouelleil A."/>
            <person name="Allen A.W."/>
            <person name="Alvarado L."/>
            <person name="Arachchi H.M."/>
            <person name="Berlin A.M."/>
            <person name="Chapman S.B."/>
            <person name="Gainer-Dewar J."/>
            <person name="Goldberg J."/>
            <person name="Griggs A."/>
            <person name="Gujja S."/>
            <person name="Hansen M."/>
            <person name="Howarth C."/>
            <person name="Imamovic A."/>
            <person name="Ireland A."/>
            <person name="Larimer J."/>
            <person name="McCowan C."/>
            <person name="Murphy C."/>
            <person name="Pearson M."/>
            <person name="Poon T.W."/>
            <person name="Priest M."/>
            <person name="Roberts A."/>
            <person name="Saif S."/>
            <person name="Shea T."/>
            <person name="Sisk P."/>
            <person name="Sykes S."/>
            <person name="Wortman J."/>
            <person name="Nusbaum C."/>
            <person name="Birren B."/>
        </authorList>
    </citation>
    <scope>NUCLEOTIDE SEQUENCE [LARGE SCALE GENOMIC DNA]</scope>
    <source>
        <strain evidence="3">MINIMUS1</strain>
    </source>
</reference>
<sequence>MIAAACTGARWARTDLASPAVTSTPSSTRTSAGGAVNHRRRRAHRGKTFVFDQRREVAAISRDK</sequence>
<dbReference type="AlphaFoldDB" id="A0A182WA59"/>
<dbReference type="VEuPathDB" id="VectorBase:AMIN007237"/>
<accession>A0A182WA59</accession>
<organism evidence="2 3">
    <name type="scientific">Anopheles minimus</name>
    <dbReference type="NCBI Taxonomy" id="112268"/>
    <lineage>
        <taxon>Eukaryota</taxon>
        <taxon>Metazoa</taxon>
        <taxon>Ecdysozoa</taxon>
        <taxon>Arthropoda</taxon>
        <taxon>Hexapoda</taxon>
        <taxon>Insecta</taxon>
        <taxon>Pterygota</taxon>
        <taxon>Neoptera</taxon>
        <taxon>Endopterygota</taxon>
        <taxon>Diptera</taxon>
        <taxon>Nematocera</taxon>
        <taxon>Culicoidea</taxon>
        <taxon>Culicidae</taxon>
        <taxon>Anophelinae</taxon>
        <taxon>Anopheles</taxon>
    </lineage>
</organism>
<keyword evidence="3" id="KW-1185">Reference proteome</keyword>
<evidence type="ECO:0000256" key="1">
    <source>
        <dbReference type="SAM" id="MobiDB-lite"/>
    </source>
</evidence>
<proteinExistence type="predicted"/>
<feature type="compositionally biased region" description="Low complexity" evidence="1">
    <location>
        <begin position="17"/>
        <end position="35"/>
    </location>
</feature>
<evidence type="ECO:0000313" key="2">
    <source>
        <dbReference type="EnsemblMetazoa" id="AMIN007237-PA"/>
    </source>
</evidence>
<reference evidence="2" key="2">
    <citation type="submission" date="2020-05" db="UniProtKB">
        <authorList>
            <consortium name="EnsemblMetazoa"/>
        </authorList>
    </citation>
    <scope>IDENTIFICATION</scope>
    <source>
        <strain evidence="2">MINIMUS1</strain>
    </source>
</reference>
<protein>
    <submittedName>
        <fullName evidence="2">Uncharacterized protein</fullName>
    </submittedName>
</protein>
<evidence type="ECO:0000313" key="3">
    <source>
        <dbReference type="Proteomes" id="UP000075920"/>
    </source>
</evidence>
<name>A0A182WA59_9DIPT</name>
<dbReference type="EnsemblMetazoa" id="AMIN007237-RA">
    <property type="protein sequence ID" value="AMIN007237-PA"/>
    <property type="gene ID" value="AMIN007237"/>
</dbReference>